<dbReference type="PANTHER" id="PTHR18964:SF149">
    <property type="entry name" value="BIFUNCTIONAL UDP-N-ACETYLGLUCOSAMINE 2-EPIMERASE_N-ACETYLMANNOSAMINE KINASE"/>
    <property type="match status" value="1"/>
</dbReference>
<accession>A0A4P6K3W9</accession>
<keyword evidence="3" id="KW-1185">Reference proteome</keyword>
<dbReference type="PANTHER" id="PTHR18964">
    <property type="entry name" value="ROK (REPRESSOR, ORF, KINASE) FAMILY"/>
    <property type="match status" value="1"/>
</dbReference>
<dbReference type="SUPFAM" id="SSF53067">
    <property type="entry name" value="Actin-like ATPase domain"/>
    <property type="match status" value="1"/>
</dbReference>
<dbReference type="RefSeq" id="WP_129894035.1">
    <property type="nucleotide sequence ID" value="NZ_CP035758.1"/>
</dbReference>
<evidence type="ECO:0000313" key="2">
    <source>
        <dbReference type="EMBL" id="QBD82967.1"/>
    </source>
</evidence>
<reference evidence="2 3" key="1">
    <citation type="submission" date="2019-01" db="EMBL/GenBank/DDBJ databases">
        <title>Ktedonosporobacter rubrisoli SCAWS-G2.</title>
        <authorList>
            <person name="Huang Y."/>
            <person name="Yan B."/>
        </authorList>
    </citation>
    <scope>NUCLEOTIDE SEQUENCE [LARGE SCALE GENOMIC DNA]</scope>
    <source>
        <strain evidence="2 3">SCAWS-G2</strain>
    </source>
</reference>
<dbReference type="InterPro" id="IPR000600">
    <property type="entry name" value="ROK"/>
</dbReference>
<name>A0A4P6K3W9_KTERU</name>
<evidence type="ECO:0000313" key="3">
    <source>
        <dbReference type="Proteomes" id="UP000290365"/>
    </source>
</evidence>
<proteinExistence type="inferred from homology"/>
<dbReference type="EMBL" id="CP035758">
    <property type="protein sequence ID" value="QBD82967.1"/>
    <property type="molecule type" value="Genomic_DNA"/>
</dbReference>
<dbReference type="KEGG" id="kbs:EPA93_46205"/>
<protein>
    <submittedName>
        <fullName evidence="2">ROK family protein</fullName>
    </submittedName>
</protein>
<comment type="similarity">
    <text evidence="1">Belongs to the ROK (NagC/XylR) family.</text>
</comment>
<sequence>MDDVQRNELLVQRAGPQAIAPVVLAFDVGGTRIKAGIVQEAEVLAMLVEPLPATKDAASLIEALVQIGQRLLVQQSVEAVGISMKGIIDPQQGTILDVNEALSALIGLPLARLVTQAFGLPVWIENDARMYTVGELVYGAGKQVENLLCLTLGTGVGCGVALQRRVIRGGRGLFGILGGHITVESNGPRCSCGNIGCLEALIGTAALRQKAAELHVCPVDDALTPRAIFAAAAAGSEAANAVVAHFTHYLSVGLVSLIHTYDPDIVVLGGGIAYAAAQFLPAVQRYVDEHTWSYPRGRVRIKTAKLGDSAALIGAAALARGLHVLQ</sequence>
<dbReference type="Gene3D" id="3.30.420.40">
    <property type="match status" value="2"/>
</dbReference>
<dbReference type="AlphaFoldDB" id="A0A4P6K3W9"/>
<dbReference type="OrthoDB" id="9796533at2"/>
<dbReference type="Pfam" id="PF00480">
    <property type="entry name" value="ROK"/>
    <property type="match status" value="1"/>
</dbReference>
<organism evidence="2 3">
    <name type="scientific">Ktedonosporobacter rubrisoli</name>
    <dbReference type="NCBI Taxonomy" id="2509675"/>
    <lineage>
        <taxon>Bacteria</taxon>
        <taxon>Bacillati</taxon>
        <taxon>Chloroflexota</taxon>
        <taxon>Ktedonobacteria</taxon>
        <taxon>Ktedonobacterales</taxon>
        <taxon>Ktedonosporobacteraceae</taxon>
        <taxon>Ktedonosporobacter</taxon>
    </lineage>
</organism>
<dbReference type="InterPro" id="IPR043129">
    <property type="entry name" value="ATPase_NBD"/>
</dbReference>
<dbReference type="Proteomes" id="UP000290365">
    <property type="component" value="Chromosome"/>
</dbReference>
<evidence type="ECO:0000256" key="1">
    <source>
        <dbReference type="ARBA" id="ARBA00006479"/>
    </source>
</evidence>
<gene>
    <name evidence="2" type="ORF">EPA93_46205</name>
</gene>